<dbReference type="AlphaFoldDB" id="R0KB63"/>
<proteinExistence type="predicted"/>
<keyword evidence="3" id="KW-1185">Reference proteome</keyword>
<dbReference type="Proteomes" id="UP000296049">
    <property type="component" value="Unassembled WGS sequence"/>
</dbReference>
<gene>
    <name evidence="2" type="ORF">Anapl_02872</name>
</gene>
<feature type="region of interest" description="Disordered" evidence="1">
    <location>
        <begin position="23"/>
        <end position="85"/>
    </location>
</feature>
<evidence type="ECO:0000256" key="1">
    <source>
        <dbReference type="SAM" id="MobiDB-lite"/>
    </source>
</evidence>
<reference evidence="3" key="1">
    <citation type="journal article" date="2013" name="Nat. Genet.">
        <title>The duck genome and transcriptome provide insight into an avian influenza virus reservoir species.</title>
        <authorList>
            <person name="Huang Y."/>
            <person name="Li Y."/>
            <person name="Burt D.W."/>
            <person name="Chen H."/>
            <person name="Zhang Y."/>
            <person name="Qian W."/>
            <person name="Kim H."/>
            <person name="Gan S."/>
            <person name="Zhao Y."/>
            <person name="Li J."/>
            <person name="Yi K."/>
            <person name="Feng H."/>
            <person name="Zhu P."/>
            <person name="Li B."/>
            <person name="Liu Q."/>
            <person name="Fairley S."/>
            <person name="Magor K.E."/>
            <person name="Du Z."/>
            <person name="Hu X."/>
            <person name="Goodman L."/>
            <person name="Tafer H."/>
            <person name="Vignal A."/>
            <person name="Lee T."/>
            <person name="Kim K.W."/>
            <person name="Sheng Z."/>
            <person name="An Y."/>
            <person name="Searle S."/>
            <person name="Herrero J."/>
            <person name="Groenen M.A."/>
            <person name="Crooijmans R.P."/>
            <person name="Faraut T."/>
            <person name="Cai Q."/>
            <person name="Webster R.G."/>
            <person name="Aldridge J.R."/>
            <person name="Warren W.C."/>
            <person name="Bartschat S."/>
            <person name="Kehr S."/>
            <person name="Marz M."/>
            <person name="Stadler P.F."/>
            <person name="Smith J."/>
            <person name="Kraus R.H."/>
            <person name="Zhao Y."/>
            <person name="Ren L."/>
            <person name="Fei J."/>
            <person name="Morisson M."/>
            <person name="Kaiser P."/>
            <person name="Griffin D.K."/>
            <person name="Rao M."/>
            <person name="Pitel F."/>
            <person name="Wang J."/>
            <person name="Li N."/>
        </authorList>
    </citation>
    <scope>NUCLEOTIDE SEQUENCE [LARGE SCALE GENOMIC DNA]</scope>
</reference>
<accession>R0KB63</accession>
<feature type="compositionally biased region" description="Polar residues" evidence="1">
    <location>
        <begin position="243"/>
        <end position="263"/>
    </location>
</feature>
<feature type="region of interest" description="Disordered" evidence="1">
    <location>
        <begin position="241"/>
        <end position="303"/>
    </location>
</feature>
<feature type="compositionally biased region" description="Basic and acidic residues" evidence="1">
    <location>
        <begin position="285"/>
        <end position="297"/>
    </location>
</feature>
<feature type="region of interest" description="Disordered" evidence="1">
    <location>
        <begin position="147"/>
        <end position="210"/>
    </location>
</feature>
<sequence length="360" mass="39327">MLDKQEHCNKPWVCSCYGKGSSTATPHAQAQAAMGPKRGTLLASPPRRGALRALQGRQHSPRRTPARSHSLLARPHSPALTPGQLFHLPDRAWAPHHLLPPQPRNYPAHVTAGRGPSPPTGTEPPHAPGRSFPARGRTVVHALQDSHNHTAMGPDHSTLPPHGPRPLSWKEELPTLSRTASSKVTRLGQDSRDSSIRTMGHGQPRPLPHTALSALQDTDQTEPPHTPGRSFPARCRTFVHTLQPDSDSNGTRSQQTPALSPRTTLLEGRAANALQDSTPMGSTAMDKKNSAQRRDTPPHSTSLSNHAQIKVLIHHLLGCSFLPFLGKSRGGFAFCRRSECSSLRFFRCWQQENFKADDVS</sequence>
<dbReference type="EMBL" id="KB742554">
    <property type="protein sequence ID" value="EOB07117.1"/>
    <property type="molecule type" value="Genomic_DNA"/>
</dbReference>
<feature type="region of interest" description="Disordered" evidence="1">
    <location>
        <begin position="98"/>
        <end position="133"/>
    </location>
</feature>
<feature type="compositionally biased region" description="Pro residues" evidence="1">
    <location>
        <begin position="116"/>
        <end position="127"/>
    </location>
</feature>
<organism evidence="2 3">
    <name type="scientific">Anas platyrhynchos</name>
    <name type="common">Mallard</name>
    <name type="synonym">Anas boschas</name>
    <dbReference type="NCBI Taxonomy" id="8839"/>
    <lineage>
        <taxon>Eukaryota</taxon>
        <taxon>Metazoa</taxon>
        <taxon>Chordata</taxon>
        <taxon>Craniata</taxon>
        <taxon>Vertebrata</taxon>
        <taxon>Euteleostomi</taxon>
        <taxon>Archelosauria</taxon>
        <taxon>Archosauria</taxon>
        <taxon>Dinosauria</taxon>
        <taxon>Saurischia</taxon>
        <taxon>Theropoda</taxon>
        <taxon>Coelurosauria</taxon>
        <taxon>Aves</taxon>
        <taxon>Neognathae</taxon>
        <taxon>Galloanserae</taxon>
        <taxon>Anseriformes</taxon>
        <taxon>Anatidae</taxon>
        <taxon>Anatinae</taxon>
        <taxon>Anas</taxon>
    </lineage>
</organism>
<evidence type="ECO:0000313" key="2">
    <source>
        <dbReference type="EMBL" id="EOB07117.1"/>
    </source>
</evidence>
<protein>
    <submittedName>
        <fullName evidence="2">Uncharacterized protein</fullName>
    </submittedName>
</protein>
<name>R0KB63_ANAPL</name>
<evidence type="ECO:0000313" key="3">
    <source>
        <dbReference type="Proteomes" id="UP000296049"/>
    </source>
</evidence>